<dbReference type="KEGG" id="cel:CELE_F11A5.16"/>
<keyword evidence="2" id="KW-1185">Reference proteome</keyword>
<dbReference type="PhylomeDB" id="Q564R5"/>
<dbReference type="HOGENOM" id="CLU_1940015_0_0_1"/>
<evidence type="ECO:0000313" key="2">
    <source>
        <dbReference type="Proteomes" id="UP000001940"/>
    </source>
</evidence>
<dbReference type="SMR" id="Q564R5"/>
<dbReference type="InParanoid" id="Q564R5"/>
<reference evidence="1 2" key="1">
    <citation type="journal article" date="1998" name="Science">
        <title>Genome sequence of the nematode C. elegans: a platform for investigating biology.</title>
        <authorList>
            <consortium name="The C. elegans sequencing consortium"/>
            <person name="Sulson J.E."/>
            <person name="Waterston R."/>
        </authorList>
    </citation>
    <scope>NUCLEOTIDE SEQUENCE [LARGE SCALE GENOMIC DNA]</scope>
    <source>
        <strain evidence="1 2">Bristol N2</strain>
    </source>
</reference>
<dbReference type="Proteomes" id="UP000001940">
    <property type="component" value="Chromosome V"/>
</dbReference>
<evidence type="ECO:0000313" key="3">
    <source>
        <dbReference type="WormBase" id="F11A5.16"/>
    </source>
</evidence>
<dbReference type="RefSeq" id="NP_001023788.1">
    <property type="nucleotide sequence ID" value="NM_001028617.1"/>
</dbReference>
<dbReference type="PANTHER" id="PTHR36946">
    <property type="entry name" value="PROTEIN CBG13897-RELATED"/>
    <property type="match status" value="1"/>
</dbReference>
<name>Q564R5_CAEEL</name>
<dbReference type="AlphaFoldDB" id="Q564R5"/>
<sequence length="135" mass="16341">MGLLWIDPESPFDQWTPYEYYWSAEQRKTVRSSIQQLLYHHQAKKNYINFLCKTAVNQNVLNKADAEKISKIYWKLDSFNSFDYTQSMLFDPKYSEYTKKNVDSKGVVKLKAISEKYLEDPKQDRRLRWKYVYLN</sequence>
<dbReference type="AGR" id="WB:WBGene00044184"/>
<proteinExistence type="predicted"/>
<organism evidence="1 2">
    <name type="scientific">Caenorhabditis elegans</name>
    <dbReference type="NCBI Taxonomy" id="6239"/>
    <lineage>
        <taxon>Eukaryota</taxon>
        <taxon>Metazoa</taxon>
        <taxon>Ecdysozoa</taxon>
        <taxon>Nematoda</taxon>
        <taxon>Chromadorea</taxon>
        <taxon>Rhabditida</taxon>
        <taxon>Rhabditina</taxon>
        <taxon>Rhabditomorpha</taxon>
        <taxon>Rhabditoidea</taxon>
        <taxon>Rhabditidae</taxon>
        <taxon>Peloderinae</taxon>
        <taxon>Caenorhabditis</taxon>
    </lineage>
</organism>
<dbReference type="EMBL" id="BX284605">
    <property type="protein sequence ID" value="CAI79168.1"/>
    <property type="molecule type" value="Genomic_DNA"/>
</dbReference>
<gene>
    <name evidence="1" type="ORF">CELE_F11A5.16</name>
    <name evidence="1 3" type="ORF">F11A5.16</name>
</gene>
<dbReference type="PaxDb" id="6239-F11A5.16"/>
<dbReference type="GeneID" id="3565308"/>
<accession>Q564R5</accession>
<dbReference type="WormBase" id="F11A5.16">
    <property type="protein sequence ID" value="CE38322"/>
    <property type="gene ID" value="WBGene00044184"/>
</dbReference>
<protein>
    <submittedName>
        <fullName evidence="1">Peptidase_M13_N domain-containing protein</fullName>
    </submittedName>
</protein>
<evidence type="ECO:0000313" key="1">
    <source>
        <dbReference type="EMBL" id="CAI79168.1"/>
    </source>
</evidence>
<dbReference type="PANTHER" id="PTHR36946:SF1">
    <property type="entry name" value="DUF1064 DOMAIN-CONTAINING PROTEIN-RELATED"/>
    <property type="match status" value="1"/>
</dbReference>
<dbReference type="UCSC" id="F11A5.16">
    <property type="organism name" value="c. elegans"/>
</dbReference>
<dbReference type="CTD" id="3565308"/>